<dbReference type="Gene3D" id="3.40.50.1820">
    <property type="entry name" value="alpha/beta hydrolase"/>
    <property type="match status" value="1"/>
</dbReference>
<proteinExistence type="inferred from homology"/>
<protein>
    <submittedName>
        <fullName evidence="4">Alpha/beta hydrolase</fullName>
    </submittedName>
</protein>
<evidence type="ECO:0000313" key="4">
    <source>
        <dbReference type="EMBL" id="CAJ1502569.1"/>
    </source>
</evidence>
<dbReference type="InterPro" id="IPR022742">
    <property type="entry name" value="Hydrolase_4"/>
</dbReference>
<evidence type="ECO:0000259" key="3">
    <source>
        <dbReference type="Pfam" id="PF12146"/>
    </source>
</evidence>
<dbReference type="EMBL" id="OY726397">
    <property type="protein sequence ID" value="CAJ1502569.1"/>
    <property type="molecule type" value="Genomic_DNA"/>
</dbReference>
<organism evidence="4 5">
    <name type="scientific">[Mycobacterium] burgundiense</name>
    <dbReference type="NCBI Taxonomy" id="3064286"/>
    <lineage>
        <taxon>Bacteria</taxon>
        <taxon>Bacillati</taxon>
        <taxon>Actinomycetota</taxon>
        <taxon>Actinomycetes</taxon>
        <taxon>Mycobacteriales</taxon>
        <taxon>Mycobacteriaceae</taxon>
        <taxon>Mycolicibacterium</taxon>
    </lineage>
</organism>
<dbReference type="PANTHER" id="PTHR22946">
    <property type="entry name" value="DIENELACTONE HYDROLASE DOMAIN-CONTAINING PROTEIN-RELATED"/>
    <property type="match status" value="1"/>
</dbReference>
<accession>A0ABM9LPK3</accession>
<dbReference type="GO" id="GO:0016787">
    <property type="term" value="F:hydrolase activity"/>
    <property type="evidence" value="ECO:0007669"/>
    <property type="project" value="UniProtKB-KW"/>
</dbReference>
<dbReference type="InterPro" id="IPR029058">
    <property type="entry name" value="AB_hydrolase_fold"/>
</dbReference>
<dbReference type="SUPFAM" id="SSF53474">
    <property type="entry name" value="alpha/beta-Hydrolases"/>
    <property type="match status" value="1"/>
</dbReference>
<evidence type="ECO:0000256" key="1">
    <source>
        <dbReference type="ARBA" id="ARBA00008645"/>
    </source>
</evidence>
<feature type="domain" description="Serine aminopeptidase S33" evidence="3">
    <location>
        <begin position="27"/>
        <end position="262"/>
    </location>
</feature>
<dbReference type="PANTHER" id="PTHR22946:SF9">
    <property type="entry name" value="POLYKETIDE TRANSFERASE AF380"/>
    <property type="match status" value="1"/>
</dbReference>
<reference evidence="4 5" key="1">
    <citation type="submission" date="2023-08" db="EMBL/GenBank/DDBJ databases">
        <authorList>
            <person name="Folkvardsen B D."/>
            <person name="Norman A."/>
        </authorList>
    </citation>
    <scope>NUCLEOTIDE SEQUENCE [LARGE SCALE GENOMIC DNA]</scope>
    <source>
        <strain evidence="4 5">Mu0053</strain>
    </source>
</reference>
<dbReference type="InterPro" id="IPR050261">
    <property type="entry name" value="FrsA_esterase"/>
</dbReference>
<keyword evidence="2 4" id="KW-0378">Hydrolase</keyword>
<sequence length="291" mass="30810">MAERLTFISAGTRCVAQLYRGAGTGGACVVLCTGFGGTQDTPALVATARDFARAGYHAVTFDYRSFGLSDGQPRQVVSIAGQLDDIAAALACARGLDGVDPERIVLWGTSLGGGHVIAAASRDPGVAAVIAQIPFNGFPRRVQGRSLGGTVRLLAAMVGDWLRGKLRLPPWYLPAVGGPGEFAVMASAEAHRVIAGMDSPTWRNEVAPRALLEMMRYRPAQFAPRVACPVLVCIGDRDAETPPELSGALAEAVPHGELKSYPVPHFEFYTDAIRPQVVADQIAFLRRVTAA</sequence>
<comment type="similarity">
    <text evidence="1">Belongs to the AB hydrolase superfamily.</text>
</comment>
<dbReference type="Proteomes" id="UP001190465">
    <property type="component" value="Chromosome"/>
</dbReference>
<dbReference type="RefSeq" id="WP_308482362.1">
    <property type="nucleotide sequence ID" value="NZ_OY726397.1"/>
</dbReference>
<gene>
    <name evidence="4" type="ORF">MU0053_002215</name>
</gene>
<evidence type="ECO:0000313" key="5">
    <source>
        <dbReference type="Proteomes" id="UP001190465"/>
    </source>
</evidence>
<name>A0ABM9LPK3_9MYCO</name>
<dbReference type="Pfam" id="PF12146">
    <property type="entry name" value="Hydrolase_4"/>
    <property type="match status" value="1"/>
</dbReference>
<evidence type="ECO:0000256" key="2">
    <source>
        <dbReference type="ARBA" id="ARBA00022801"/>
    </source>
</evidence>
<keyword evidence="5" id="KW-1185">Reference proteome</keyword>